<reference evidence="3 4" key="1">
    <citation type="submission" date="2016-10" db="EMBL/GenBank/DDBJ databases">
        <authorList>
            <person name="de Groot N.N."/>
        </authorList>
    </citation>
    <scope>NUCLEOTIDE SEQUENCE [LARGE SCALE GENOMIC DNA]</scope>
    <source>
        <strain evidence="4">P4B,CCM 7963,CECT 7998,DSM 25260,IBRC-M 10614,KCTC 13821</strain>
    </source>
</reference>
<dbReference type="Pfam" id="PF03445">
    <property type="entry name" value="DUF294"/>
    <property type="match status" value="1"/>
</dbReference>
<dbReference type="Proteomes" id="UP000199017">
    <property type="component" value="Unassembled WGS sequence"/>
</dbReference>
<keyword evidence="4" id="KW-1185">Reference proteome</keyword>
<feature type="domain" description="DUF294" evidence="2">
    <location>
        <begin position="194"/>
        <end position="328"/>
    </location>
</feature>
<dbReference type="InterPro" id="IPR018821">
    <property type="entry name" value="DUF294_put_nucleoTrafse_sb-bd"/>
</dbReference>
<evidence type="ECO:0000313" key="4">
    <source>
        <dbReference type="Proteomes" id="UP000199017"/>
    </source>
</evidence>
<dbReference type="EMBL" id="FNDU01000009">
    <property type="protein sequence ID" value="SDI59223.1"/>
    <property type="molecule type" value="Genomic_DNA"/>
</dbReference>
<dbReference type="CDD" id="cd05401">
    <property type="entry name" value="NT_GlnE_GlnD_like"/>
    <property type="match status" value="1"/>
</dbReference>
<proteinExistence type="predicted"/>
<name>A0A1G8LUB6_9BACI</name>
<dbReference type="RefSeq" id="WP_091586418.1">
    <property type="nucleotide sequence ID" value="NZ_FNDU01000009.1"/>
</dbReference>
<dbReference type="Pfam" id="PF10335">
    <property type="entry name" value="DUF294_C"/>
    <property type="match status" value="1"/>
</dbReference>
<accession>A0A1G8LUB6</accession>
<dbReference type="InterPro" id="IPR005105">
    <property type="entry name" value="GlnD_Uridyltrans_N"/>
</dbReference>
<dbReference type="AlphaFoldDB" id="A0A1G8LUB6"/>
<organism evidence="3 4">
    <name type="scientific">Alteribacillus bidgolensis</name>
    <dbReference type="NCBI Taxonomy" id="930129"/>
    <lineage>
        <taxon>Bacteria</taxon>
        <taxon>Bacillati</taxon>
        <taxon>Bacillota</taxon>
        <taxon>Bacilli</taxon>
        <taxon>Bacillales</taxon>
        <taxon>Bacillaceae</taxon>
        <taxon>Alteribacillus</taxon>
    </lineage>
</organism>
<dbReference type="STRING" id="930129.SAMN05216352_10984"/>
<dbReference type="OrthoDB" id="9810963at2"/>
<evidence type="ECO:0000259" key="1">
    <source>
        <dbReference type="Pfam" id="PF03445"/>
    </source>
</evidence>
<evidence type="ECO:0000313" key="3">
    <source>
        <dbReference type="EMBL" id="SDI59223.1"/>
    </source>
</evidence>
<evidence type="ECO:0000259" key="2">
    <source>
        <dbReference type="Pfam" id="PF10335"/>
    </source>
</evidence>
<dbReference type="GO" id="GO:0008773">
    <property type="term" value="F:[protein-PII] uridylyltransferase activity"/>
    <property type="evidence" value="ECO:0007669"/>
    <property type="project" value="InterPro"/>
</dbReference>
<feature type="domain" description="Protein-PII uridylyltransferase N-terminal" evidence="1">
    <location>
        <begin position="39"/>
        <end position="155"/>
    </location>
</feature>
<protein>
    <submittedName>
        <fullName evidence="3">CBS domain-containing protein</fullName>
    </submittedName>
</protein>
<gene>
    <name evidence="3" type="ORF">SAMN05216352_10984</name>
</gene>
<sequence length="339" mass="39352">MKFSPSFEEGALLPPSFDSYQAIKKARENETNQVAEDPEQLNEAHDRWVLETTALAVHRLESERGQVPAHFTFFVMGSSGRKEQALWSDQDHGIIFNGKDESYQDYFLSLGEEIREGMAIVGYPRCEGKVMASHPRWCHGINEWRQQVDEWLEKDKWETFRHLLTFIDSRVLIGEEKLLADIKEHVFLKVSSDPRLLERLAENTSYLHQGTNAFGKLLPEEKGPYTGSLHIKDVGFFPYVHAMRLLAIKEGLHDTSTLQRMEKTVDKYSFVNGKIEYFKALLDLRASFWKYHQTYEDVHYVPVDRLTKDQKKTLKAAVKEGKHLFQQTRKLVESGEGLW</sequence>